<feature type="domain" description="Flagellar basal-body/hook protein C-terminal" evidence="6">
    <location>
        <begin position="224"/>
        <end position="268"/>
    </location>
</feature>
<dbReference type="Pfam" id="PF00460">
    <property type="entry name" value="Flg_bb_rod"/>
    <property type="match status" value="1"/>
</dbReference>
<dbReference type="STRING" id="796937.HMPREF9630_01486"/>
<dbReference type="PANTHER" id="PTHR30435">
    <property type="entry name" value="FLAGELLAR PROTEIN"/>
    <property type="match status" value="1"/>
</dbReference>
<evidence type="ECO:0000313" key="9">
    <source>
        <dbReference type="EMBL" id="EHL19914.1"/>
    </source>
</evidence>
<dbReference type="GO" id="GO:0071978">
    <property type="term" value="P:bacterial-type flagellum-dependent swarming motility"/>
    <property type="evidence" value="ECO:0007669"/>
    <property type="project" value="TreeGrafter"/>
</dbReference>
<evidence type="ECO:0000256" key="1">
    <source>
        <dbReference type="ARBA" id="ARBA00009677"/>
    </source>
</evidence>
<proteinExistence type="inferred from homology"/>
<dbReference type="PATRIC" id="fig|796937.3.peg.916"/>
<reference evidence="8 11" key="1">
    <citation type="submission" date="2011-08" db="EMBL/GenBank/DDBJ databases">
        <title>The Genome Sequence of Eubacteriaceae bacterium ACC19a.</title>
        <authorList>
            <consortium name="The Broad Institute Genome Sequencing Platform"/>
            <person name="Earl A."/>
            <person name="Ward D."/>
            <person name="Feldgarden M."/>
            <person name="Gevers D."/>
            <person name="Sizova M."/>
            <person name="Hazen A."/>
            <person name="Epstein S."/>
            <person name="Young S.K."/>
            <person name="Zeng Q."/>
            <person name="Gargeya S."/>
            <person name="Fitzgerald M."/>
            <person name="Haas B."/>
            <person name="Abouelleil A."/>
            <person name="Alvarado L."/>
            <person name="Arachchi H.M."/>
            <person name="Berlin A."/>
            <person name="Brown A."/>
            <person name="Chapman S.B."/>
            <person name="Chen Z."/>
            <person name="Dunbar C."/>
            <person name="Freedman E."/>
            <person name="Gearin G."/>
            <person name="Gellesch M."/>
            <person name="Goldberg J."/>
            <person name="Griggs A."/>
            <person name="Gujja S."/>
            <person name="Heiman D."/>
            <person name="Howarth C."/>
            <person name="Larson L."/>
            <person name="Lui A."/>
            <person name="MacDonald P.J.P."/>
            <person name="Montmayeur A."/>
            <person name="Murphy C."/>
            <person name="Neiman D."/>
            <person name="Pearson M."/>
            <person name="Priest M."/>
            <person name="Roberts A."/>
            <person name="Saif S."/>
            <person name="Shea T."/>
            <person name="Shenoy N."/>
            <person name="Sisk P."/>
            <person name="Stolte C."/>
            <person name="Sykes S."/>
            <person name="Wortman J."/>
            <person name="Nusbaum C."/>
            <person name="Birren B."/>
        </authorList>
    </citation>
    <scope>NUCLEOTIDE SEQUENCE [LARGE SCALE GENOMIC DNA]</scope>
    <source>
        <strain evidence="8 11">ACC19a</strain>
    </source>
</reference>
<dbReference type="EMBL" id="AFZE01000010">
    <property type="protein sequence ID" value="EHL15597.1"/>
    <property type="molecule type" value="Genomic_DNA"/>
</dbReference>
<dbReference type="Proteomes" id="UP000003379">
    <property type="component" value="Unassembled WGS sequence"/>
</dbReference>
<comment type="similarity">
    <text evidence="1 4">Belongs to the flagella basal body rod proteins family.</text>
</comment>
<dbReference type="BioCyc" id="EBAC796937-HMP:GMGH-1729-MONOMER"/>
<dbReference type="RefSeq" id="WP_009525950.1">
    <property type="nucleotide sequence ID" value="NZ_JBQMYE010000018.1"/>
</dbReference>
<evidence type="ECO:0000256" key="4">
    <source>
        <dbReference type="RuleBase" id="RU362116"/>
    </source>
</evidence>
<accession>G9XAS0</accession>
<evidence type="ECO:0000256" key="2">
    <source>
        <dbReference type="ARBA" id="ARBA00017948"/>
    </source>
</evidence>
<dbReference type="Pfam" id="PF06429">
    <property type="entry name" value="Flg_bbr_C"/>
    <property type="match status" value="1"/>
</dbReference>
<evidence type="ECO:0000259" key="6">
    <source>
        <dbReference type="Pfam" id="PF06429"/>
    </source>
</evidence>
<feature type="domain" description="Flagellar basal body rod protein N-terminal" evidence="5">
    <location>
        <begin position="6"/>
        <end position="34"/>
    </location>
</feature>
<keyword evidence="8" id="KW-0966">Cell projection</keyword>
<dbReference type="AlphaFoldDB" id="G9WZW5"/>
<comment type="caution">
    <text evidence="8">The sequence shown here is derived from an EMBL/GenBank/DDBJ whole genome shotgun (WGS) entry which is preliminary data.</text>
</comment>
<accession>G9WZW5</accession>
<dbReference type="InterPro" id="IPR020013">
    <property type="entry name" value="Flagellar_FlgE/F/G"/>
</dbReference>
<organism evidence="8 11">
    <name type="scientific">Peptoanaerobacter stomatis</name>
    <dbReference type="NCBI Taxonomy" id="796937"/>
    <lineage>
        <taxon>Bacteria</taxon>
        <taxon>Bacillati</taxon>
        <taxon>Bacillota</taxon>
        <taxon>Clostridia</taxon>
        <taxon>Peptostreptococcales</taxon>
        <taxon>Filifactoraceae</taxon>
        <taxon>Peptoanaerobacter</taxon>
    </lineage>
</organism>
<keyword evidence="8" id="KW-0969">Cilium</keyword>
<gene>
    <name evidence="9" type="ORF">HMPREF9628_01087</name>
    <name evidence="8" type="ORF">HMPREF9629_01721</name>
</gene>
<evidence type="ECO:0000259" key="5">
    <source>
        <dbReference type="Pfam" id="PF00460"/>
    </source>
</evidence>
<protein>
    <recommendedName>
        <fullName evidence="2 3">Flagellar basal-body rod protein FlgG</fullName>
    </recommendedName>
</protein>
<dbReference type="InterPro" id="IPR053967">
    <property type="entry name" value="LlgE_F_G-like_D1"/>
</dbReference>
<comment type="subcellular location">
    <subcellularLocation>
        <location evidence="4">Bacterial flagellum basal body</location>
    </subcellularLocation>
</comment>
<dbReference type="Pfam" id="PF22692">
    <property type="entry name" value="LlgE_F_G_D1"/>
    <property type="match status" value="1"/>
</dbReference>
<dbReference type="PANTHER" id="PTHR30435:SF19">
    <property type="entry name" value="FLAGELLAR BASAL-BODY ROD PROTEIN FLGG"/>
    <property type="match status" value="1"/>
</dbReference>
<dbReference type="GO" id="GO:0009426">
    <property type="term" value="C:bacterial-type flagellum basal body, distal rod"/>
    <property type="evidence" value="ECO:0007669"/>
    <property type="project" value="UniProtKB-UniRule"/>
</dbReference>
<dbReference type="HOGENOM" id="CLU_013687_0_1_9"/>
<dbReference type="InterPro" id="IPR037925">
    <property type="entry name" value="FlgE/F/G-like"/>
</dbReference>
<evidence type="ECO:0000313" key="11">
    <source>
        <dbReference type="Proteomes" id="UP000006437"/>
    </source>
</evidence>
<dbReference type="InterPro" id="IPR001444">
    <property type="entry name" value="Flag_bb_rod_N"/>
</dbReference>
<feature type="domain" description="Flagellar hook protein FlgE/F/G-like D1" evidence="7">
    <location>
        <begin position="95"/>
        <end position="169"/>
    </location>
</feature>
<evidence type="ECO:0000259" key="7">
    <source>
        <dbReference type="Pfam" id="PF22692"/>
    </source>
</evidence>
<dbReference type="NCBIfam" id="TIGR03506">
    <property type="entry name" value="FlgEFG_subfam"/>
    <property type="match status" value="2"/>
</dbReference>
<evidence type="ECO:0000313" key="10">
    <source>
        <dbReference type="Proteomes" id="UP000003379"/>
    </source>
</evidence>
<dbReference type="EMBL" id="AFZG01000013">
    <property type="protein sequence ID" value="EHL19914.1"/>
    <property type="molecule type" value="Genomic_DNA"/>
</dbReference>
<evidence type="ECO:0000313" key="8">
    <source>
        <dbReference type="EMBL" id="EHL15597.1"/>
    </source>
</evidence>
<dbReference type="Proteomes" id="UP000006437">
    <property type="component" value="Unassembled WGS sequence"/>
</dbReference>
<keyword evidence="4" id="KW-0975">Bacterial flagellum</keyword>
<evidence type="ECO:0000256" key="3">
    <source>
        <dbReference type="NCBIfam" id="TIGR02488"/>
    </source>
</evidence>
<dbReference type="NCBIfam" id="TIGR02488">
    <property type="entry name" value="flgG_G_neg"/>
    <property type="match status" value="1"/>
</dbReference>
<dbReference type="SUPFAM" id="SSF117143">
    <property type="entry name" value="Flagellar hook protein flgE"/>
    <property type="match status" value="1"/>
</dbReference>
<keyword evidence="8" id="KW-0282">Flagellum</keyword>
<dbReference type="InterPro" id="IPR012834">
    <property type="entry name" value="FlgG_G_neg"/>
</dbReference>
<dbReference type="InterPro" id="IPR010930">
    <property type="entry name" value="Flg_bb/hook_C_dom"/>
</dbReference>
<reference evidence="9 10" key="2">
    <citation type="submission" date="2011-08" db="EMBL/GenBank/DDBJ databases">
        <title>The Genome Sequence of Eubacteriaceae bacterium CM5.</title>
        <authorList>
            <consortium name="The Broad Institute Genome Sequencing Platform"/>
            <person name="Earl A."/>
            <person name="Ward D."/>
            <person name="Feldgarden M."/>
            <person name="Gevers D."/>
            <person name="Sizova M."/>
            <person name="Hazen A."/>
            <person name="Epstein S."/>
            <person name="Young S.K."/>
            <person name="Zeng Q."/>
            <person name="Gargeya S."/>
            <person name="Fitzgerald M."/>
            <person name="Haas B."/>
            <person name="Abouelleil A."/>
            <person name="Alvarado L."/>
            <person name="Arachchi H.M."/>
            <person name="Berlin A."/>
            <person name="Brown A."/>
            <person name="Chapman S.B."/>
            <person name="Chen Z."/>
            <person name="Dunbar C."/>
            <person name="Freedman E."/>
            <person name="Gearin G."/>
            <person name="Gellesch M."/>
            <person name="Goldberg J."/>
            <person name="Griggs A."/>
            <person name="Gujja S."/>
            <person name="Heiman D."/>
            <person name="Howarth C."/>
            <person name="Larson L."/>
            <person name="Lui A."/>
            <person name="MacDonald P.J.P."/>
            <person name="Montmayeur A."/>
            <person name="Murphy C."/>
            <person name="Neiman D."/>
            <person name="Pearson M."/>
            <person name="Priest M."/>
            <person name="Roberts A."/>
            <person name="Saif S."/>
            <person name="Shea T."/>
            <person name="Shenoy N."/>
            <person name="Sisk P."/>
            <person name="Stolte C."/>
            <person name="Sykes S."/>
            <person name="Wortman J."/>
            <person name="Nusbaum C."/>
            <person name="Birren B."/>
        </authorList>
    </citation>
    <scope>NUCLEOTIDE SEQUENCE [LARGE SCALE GENOMIC DNA]</scope>
    <source>
        <strain evidence="9 10">CM5</strain>
    </source>
</reference>
<sequence length="270" mass="29845">MRALWTAASGMKAQQTNMDVIAHNISNVNTTGYKAQKTEFKDLLYTYSSPVSNDVQLGQPVNLQIGHGVMPVATSRKFITGNAERTENPTDLAIVQGTGFFVVENPNDAGNENNRYYTRDGNFKFSVEDGQLTLVTSQGEKVLTTDDGYIQLPENSKEFSVSQNGTVTAKSLEGETLSLGKIKTVTFVNPEGLKAVGDNFFVPTDNSGQPVQEEDETRETKIYQGYLEMSNVQLVDEMVRMITAQRAYEINSKSVQTADDMLNTVNQLKR</sequence>
<name>G9WZW5_9FIRM</name>